<dbReference type="GO" id="GO:0001508">
    <property type="term" value="P:action potential"/>
    <property type="evidence" value="ECO:0007669"/>
    <property type="project" value="TreeGrafter"/>
</dbReference>
<dbReference type="InterPro" id="IPR003131">
    <property type="entry name" value="T1-type_BTB"/>
</dbReference>
<evidence type="ECO:0000256" key="9">
    <source>
        <dbReference type="ARBA" id="ARBA00022989"/>
    </source>
</evidence>
<dbReference type="OrthoDB" id="296522at2759"/>
<dbReference type="GO" id="GO:0005251">
    <property type="term" value="F:delayed rectifier potassium channel activity"/>
    <property type="evidence" value="ECO:0007669"/>
    <property type="project" value="TreeGrafter"/>
</dbReference>
<keyword evidence="3" id="KW-1003">Cell membrane</keyword>
<dbReference type="PANTHER" id="PTHR11537">
    <property type="entry name" value="VOLTAGE-GATED POTASSIUM CHANNEL"/>
    <property type="match status" value="1"/>
</dbReference>
<dbReference type="InterPro" id="IPR003971">
    <property type="entry name" value="K_chnl_volt-dep_Kv5/Kv9"/>
</dbReference>
<reference evidence="17" key="1">
    <citation type="submission" date="2025-08" db="UniProtKB">
        <authorList>
            <consortium name="RefSeq"/>
        </authorList>
    </citation>
    <scope>IDENTIFICATION</scope>
</reference>
<dbReference type="Proteomes" id="UP000515150">
    <property type="component" value="Chromosome 4"/>
</dbReference>
<evidence type="ECO:0000313" key="17">
    <source>
        <dbReference type="RefSeq" id="XP_029001421.1"/>
    </source>
</evidence>
<evidence type="ECO:0000256" key="3">
    <source>
        <dbReference type="ARBA" id="ARBA00022475"/>
    </source>
</evidence>
<gene>
    <name evidence="17" type="primary">LOC114852900</name>
</gene>
<feature type="transmembrane region" description="Helical" evidence="13">
    <location>
        <begin position="224"/>
        <end position="244"/>
    </location>
</feature>
<name>A0A6P7M344_BETSP</name>
<accession>A0A6P7M344</accession>
<dbReference type="PRINTS" id="PR01494">
    <property type="entry name" value="KV9CHANNEL"/>
</dbReference>
<protein>
    <submittedName>
        <fullName evidence="17">Potassium voltage-gated channel subfamily V member 2-like</fullName>
    </submittedName>
</protein>
<keyword evidence="5 13" id="KW-0812">Transmembrane</keyword>
<comment type="subcellular location">
    <subcellularLocation>
        <location evidence="1">Cell membrane</location>
        <topology evidence="1">Multi-pass membrane protein</topology>
    </subcellularLocation>
</comment>
<dbReference type="Gene3D" id="1.10.287.70">
    <property type="match status" value="1"/>
</dbReference>
<dbReference type="InterPro" id="IPR003968">
    <property type="entry name" value="K_chnl_volt-dep_Kv"/>
</dbReference>
<keyword evidence="2" id="KW-0813">Transport</keyword>
<dbReference type="PRINTS" id="PR00169">
    <property type="entry name" value="KCHANNEL"/>
</dbReference>
<keyword evidence="10" id="KW-0406">Ion transport</keyword>
<feature type="transmembrane region" description="Helical" evidence="13">
    <location>
        <begin position="373"/>
        <end position="394"/>
    </location>
</feature>
<evidence type="ECO:0000256" key="7">
    <source>
        <dbReference type="ARBA" id="ARBA00022882"/>
    </source>
</evidence>
<evidence type="ECO:0000259" key="15">
    <source>
        <dbReference type="Pfam" id="PF02214"/>
    </source>
</evidence>
<dbReference type="SUPFAM" id="SSF81324">
    <property type="entry name" value="Voltage-gated potassium channels"/>
    <property type="match status" value="1"/>
</dbReference>
<dbReference type="FunFam" id="1.10.287.70:FF:000005">
    <property type="entry name" value="potassium voltage-gated channel subfamily G member 1"/>
    <property type="match status" value="1"/>
</dbReference>
<sequence>MASGNPQAQRCLTNRRSTINYLSKSVADNKVFTFSLQRTVKAWSSLDNLDGPRGTNAKHRPTQQQSIVVNVGGKVFYIPKQCAAKYPGTRIGSLALCRDHAKLLTLCDDYSVSKNEFFFDRDPAFFHHVCHFYASGVLWVVREMCPINFEEEIHYWGLSLKDTQLCCWMVFEEKVDEVKENLKVEKELMAEIEMSYDDERFKDMVFGNLRRILWNAVENPYSSMVAKAFTVFSNLLVLFSILAMTLNTVQELHIYKINGKTHMEWMEIISIVFFTFEYLIRLVATPDVALFLKSGLNFVDMVAVVPYFVQILFEAFSSTDDVNAQEDLRAMARVSKLSHVLKVVKLLRIFRILKLARHSTGMRAFGFTLRQCYQQASCILLFIAMGIFTFSALLHSAERDTEGSPISSIPYAWWWAAVSISTVGYGDVVPVTVLGRFVAFGCISFGIILNGMPISFLFNKFSDYYAKLKAQEYNITLVQRRFMLRKRLRQKMDICFHPSEEVTSAEEESRSVCH</sequence>
<keyword evidence="12" id="KW-0407">Ion channel</keyword>
<evidence type="ECO:0000256" key="4">
    <source>
        <dbReference type="ARBA" id="ARBA00022538"/>
    </source>
</evidence>
<keyword evidence="11 13" id="KW-0472">Membrane</keyword>
<dbReference type="InterPro" id="IPR011333">
    <property type="entry name" value="SKP1/BTB/POZ_sf"/>
</dbReference>
<evidence type="ECO:0000256" key="10">
    <source>
        <dbReference type="ARBA" id="ARBA00023065"/>
    </source>
</evidence>
<feature type="domain" description="Potassium channel tetramerisation-type BTB" evidence="15">
    <location>
        <begin position="67"/>
        <end position="166"/>
    </location>
</feature>
<feature type="transmembrane region" description="Helical" evidence="13">
    <location>
        <begin position="296"/>
        <end position="316"/>
    </location>
</feature>
<evidence type="ECO:0000256" key="6">
    <source>
        <dbReference type="ARBA" id="ARBA00022826"/>
    </source>
</evidence>
<feature type="domain" description="Ion transport" evidence="14">
    <location>
        <begin position="227"/>
        <end position="467"/>
    </location>
</feature>
<keyword evidence="16" id="KW-1185">Reference proteome</keyword>
<dbReference type="RefSeq" id="XP_029001421.1">
    <property type="nucleotide sequence ID" value="XM_029145588.3"/>
</dbReference>
<evidence type="ECO:0000256" key="11">
    <source>
        <dbReference type="ARBA" id="ARBA00023136"/>
    </source>
</evidence>
<dbReference type="PRINTS" id="PR01491">
    <property type="entry name" value="KVCHANNEL"/>
</dbReference>
<evidence type="ECO:0000259" key="14">
    <source>
        <dbReference type="Pfam" id="PF00520"/>
    </source>
</evidence>
<dbReference type="Gene3D" id="1.20.120.350">
    <property type="entry name" value="Voltage-gated potassium channels. Chain C"/>
    <property type="match status" value="1"/>
</dbReference>
<organism evidence="16 17">
    <name type="scientific">Betta splendens</name>
    <name type="common">Siamese fighting fish</name>
    <dbReference type="NCBI Taxonomy" id="158456"/>
    <lineage>
        <taxon>Eukaryota</taxon>
        <taxon>Metazoa</taxon>
        <taxon>Chordata</taxon>
        <taxon>Craniata</taxon>
        <taxon>Vertebrata</taxon>
        <taxon>Euteleostomi</taxon>
        <taxon>Actinopterygii</taxon>
        <taxon>Neopterygii</taxon>
        <taxon>Teleostei</taxon>
        <taxon>Neoteleostei</taxon>
        <taxon>Acanthomorphata</taxon>
        <taxon>Anabantaria</taxon>
        <taxon>Anabantiformes</taxon>
        <taxon>Anabantoidei</taxon>
        <taxon>Osphronemidae</taxon>
        <taxon>Betta</taxon>
    </lineage>
</organism>
<dbReference type="Gene3D" id="3.30.710.10">
    <property type="entry name" value="Potassium Channel Kv1.1, Chain A"/>
    <property type="match status" value="1"/>
</dbReference>
<feature type="transmembrane region" description="Helical" evidence="13">
    <location>
        <begin position="406"/>
        <end position="425"/>
    </location>
</feature>
<dbReference type="GO" id="GO:0008076">
    <property type="term" value="C:voltage-gated potassium channel complex"/>
    <property type="evidence" value="ECO:0007669"/>
    <property type="project" value="InterPro"/>
</dbReference>
<dbReference type="PANTHER" id="PTHR11537:SF65">
    <property type="entry name" value="BTB DOMAIN-CONTAINING PROTEIN"/>
    <property type="match status" value="1"/>
</dbReference>
<dbReference type="InterPro" id="IPR005821">
    <property type="entry name" value="Ion_trans_dom"/>
</dbReference>
<evidence type="ECO:0000256" key="1">
    <source>
        <dbReference type="ARBA" id="ARBA00004651"/>
    </source>
</evidence>
<dbReference type="GeneID" id="114852900"/>
<dbReference type="GO" id="GO:0051260">
    <property type="term" value="P:protein homooligomerization"/>
    <property type="evidence" value="ECO:0007669"/>
    <property type="project" value="InterPro"/>
</dbReference>
<dbReference type="InterPro" id="IPR027359">
    <property type="entry name" value="Volt_channel_dom_sf"/>
</dbReference>
<feature type="transmembrane region" description="Helical" evidence="13">
    <location>
        <begin position="437"/>
        <end position="458"/>
    </location>
</feature>
<dbReference type="SUPFAM" id="SSF54695">
    <property type="entry name" value="POZ domain"/>
    <property type="match status" value="1"/>
</dbReference>
<evidence type="ECO:0000313" key="16">
    <source>
        <dbReference type="Proteomes" id="UP000515150"/>
    </source>
</evidence>
<keyword evidence="8" id="KW-0630">Potassium</keyword>
<keyword evidence="7" id="KW-0851">Voltage-gated channel</keyword>
<dbReference type="KEGG" id="bspl:114852900"/>
<dbReference type="Pfam" id="PF02214">
    <property type="entry name" value="BTB_2"/>
    <property type="match status" value="1"/>
</dbReference>
<keyword evidence="6" id="KW-0631">Potassium channel</keyword>
<evidence type="ECO:0000256" key="13">
    <source>
        <dbReference type="SAM" id="Phobius"/>
    </source>
</evidence>
<dbReference type="InParanoid" id="A0A6P7M344"/>
<proteinExistence type="predicted"/>
<dbReference type="InterPro" id="IPR028325">
    <property type="entry name" value="VG_K_chnl"/>
</dbReference>
<evidence type="ECO:0000256" key="12">
    <source>
        <dbReference type="ARBA" id="ARBA00023303"/>
    </source>
</evidence>
<keyword evidence="9 13" id="KW-1133">Transmembrane helix</keyword>
<evidence type="ECO:0000256" key="8">
    <source>
        <dbReference type="ARBA" id="ARBA00022958"/>
    </source>
</evidence>
<dbReference type="AlphaFoldDB" id="A0A6P7M344"/>
<feature type="transmembrane region" description="Helical" evidence="13">
    <location>
        <begin position="265"/>
        <end position="284"/>
    </location>
</feature>
<evidence type="ECO:0000256" key="5">
    <source>
        <dbReference type="ARBA" id="ARBA00022692"/>
    </source>
</evidence>
<keyword evidence="4" id="KW-0633">Potassium transport</keyword>
<evidence type="ECO:0000256" key="2">
    <source>
        <dbReference type="ARBA" id="ARBA00022448"/>
    </source>
</evidence>
<dbReference type="Pfam" id="PF00520">
    <property type="entry name" value="Ion_trans"/>
    <property type="match status" value="1"/>
</dbReference>